<dbReference type="PROSITE" id="PS00061">
    <property type="entry name" value="ADH_SHORT"/>
    <property type="match status" value="1"/>
</dbReference>
<keyword evidence="6" id="KW-1185">Reference proteome</keyword>
<evidence type="ECO:0000313" key="5">
    <source>
        <dbReference type="EMBL" id="KAK9418535.1"/>
    </source>
</evidence>
<dbReference type="Pfam" id="PF00106">
    <property type="entry name" value="adh_short"/>
    <property type="match status" value="1"/>
</dbReference>
<proteinExistence type="inferred from homology"/>
<keyword evidence="3" id="KW-0560">Oxidoreductase</keyword>
<dbReference type="InterPro" id="IPR020904">
    <property type="entry name" value="Sc_DH/Rdtase_CS"/>
</dbReference>
<accession>A0ABR2UV28</accession>
<dbReference type="Proteomes" id="UP001408356">
    <property type="component" value="Unassembled WGS sequence"/>
</dbReference>
<dbReference type="PANTHER" id="PTHR44169">
    <property type="entry name" value="NADPH-DEPENDENT 1-ACYLDIHYDROXYACETONE PHOSPHATE REDUCTASE"/>
    <property type="match status" value="1"/>
</dbReference>
<dbReference type="InterPro" id="IPR002347">
    <property type="entry name" value="SDR_fam"/>
</dbReference>
<dbReference type="PRINTS" id="PR00081">
    <property type="entry name" value="GDHRDH"/>
</dbReference>
<organism evidence="5 6">
    <name type="scientific">Seiridium unicorne</name>
    <dbReference type="NCBI Taxonomy" id="138068"/>
    <lineage>
        <taxon>Eukaryota</taxon>
        <taxon>Fungi</taxon>
        <taxon>Dikarya</taxon>
        <taxon>Ascomycota</taxon>
        <taxon>Pezizomycotina</taxon>
        <taxon>Sordariomycetes</taxon>
        <taxon>Xylariomycetidae</taxon>
        <taxon>Amphisphaeriales</taxon>
        <taxon>Sporocadaceae</taxon>
        <taxon>Seiridium</taxon>
    </lineage>
</organism>
<gene>
    <name evidence="5" type="ORF">SUNI508_08023</name>
</gene>
<dbReference type="PANTHER" id="PTHR44169:SF6">
    <property type="entry name" value="NADPH-DEPENDENT 1-ACYLDIHYDROXYACETONE PHOSPHATE REDUCTASE"/>
    <property type="match status" value="1"/>
</dbReference>
<dbReference type="PRINTS" id="PR00080">
    <property type="entry name" value="SDRFAMILY"/>
</dbReference>
<sequence length="349" mass="38228">MQKVVLITGCTDGSAGAALARQFQLRGCRVFATARKLEKMKALAELGIDTLGMDVSSQPHIDTAVETVREAAGGRLDILVNNAAAFNLMPMADQNIDDARFMFDVNVFGLLAVTQSFLPLLIAAGGEAVVSNVSSISAPSEPVFQGVYAASKAAVFAMSGVMRKEFVPLGVRVVTIMSGAVDTNFRDNSPWKVPRDSWYYGLADDIEGKKAAGLPMRPILVTTNIIPESATFNDDEGGTEAYRLAEQFANFEVGNDLALRIQLLSGNLTELITALRAQFSPTIRPEWIEQALDLMDPALTDQLPAIYNTDLGKQWWEFYRQNRRFTSFVREYSTKRKRALGLGKESGKQ</sequence>
<comment type="caution">
    <text evidence="5">The sequence shown here is derived from an EMBL/GenBank/DDBJ whole genome shotgun (WGS) entry which is preliminary data.</text>
</comment>
<dbReference type="InterPro" id="IPR036291">
    <property type="entry name" value="NAD(P)-bd_dom_sf"/>
</dbReference>
<evidence type="ECO:0000256" key="3">
    <source>
        <dbReference type="ARBA" id="ARBA00023002"/>
    </source>
</evidence>
<evidence type="ECO:0000256" key="4">
    <source>
        <dbReference type="RuleBase" id="RU000363"/>
    </source>
</evidence>
<dbReference type="EMBL" id="JARVKF010000374">
    <property type="protein sequence ID" value="KAK9418535.1"/>
    <property type="molecule type" value="Genomic_DNA"/>
</dbReference>
<evidence type="ECO:0000313" key="6">
    <source>
        <dbReference type="Proteomes" id="UP001408356"/>
    </source>
</evidence>
<keyword evidence="2" id="KW-0521">NADP</keyword>
<evidence type="ECO:0000256" key="1">
    <source>
        <dbReference type="ARBA" id="ARBA00006484"/>
    </source>
</evidence>
<dbReference type="SUPFAM" id="SSF51735">
    <property type="entry name" value="NAD(P)-binding Rossmann-fold domains"/>
    <property type="match status" value="1"/>
</dbReference>
<comment type="similarity">
    <text evidence="1 4">Belongs to the short-chain dehydrogenases/reductases (SDR) family.</text>
</comment>
<protein>
    <submittedName>
        <fullName evidence="5">Uncharacterized protein</fullName>
    </submittedName>
</protein>
<name>A0ABR2UV28_9PEZI</name>
<evidence type="ECO:0000256" key="2">
    <source>
        <dbReference type="ARBA" id="ARBA00022857"/>
    </source>
</evidence>
<reference evidence="5 6" key="1">
    <citation type="journal article" date="2024" name="J. Plant Pathol.">
        <title>Sequence and assembly of the genome of Seiridium unicorne, isolate CBS 538.82, causal agent of cypress canker disease.</title>
        <authorList>
            <person name="Scali E."/>
            <person name="Rocca G.D."/>
            <person name="Danti R."/>
            <person name="Garbelotto M."/>
            <person name="Barberini S."/>
            <person name="Baroncelli R."/>
            <person name="Emiliani G."/>
        </authorList>
    </citation>
    <scope>NUCLEOTIDE SEQUENCE [LARGE SCALE GENOMIC DNA]</scope>
    <source>
        <strain evidence="5 6">BM-138-508</strain>
    </source>
</reference>
<dbReference type="Gene3D" id="3.40.50.720">
    <property type="entry name" value="NAD(P)-binding Rossmann-like Domain"/>
    <property type="match status" value="1"/>
</dbReference>